<dbReference type="AlphaFoldDB" id="A0A7L4KWK7"/>
<sequence length="85" mass="8918">PQAARVWIPDHAEVWRAAEITGGYKEGDAILHLCLEGGSARLELCSPVGPSCAPHLPPLCSPDCLSGASDLVALSHPHEPPVPHL</sequence>
<feature type="non-terminal residue" evidence="1">
    <location>
        <position position="85"/>
    </location>
</feature>
<gene>
    <name evidence="1" type="primary">Myo5c_0</name>
    <name evidence="1" type="ORF">CALWIL_R13173</name>
</gene>
<accession>A0A7L4KWK7</accession>
<organism evidence="1 2">
    <name type="scientific">Callaeas wilsoni</name>
    <name type="common">North Island kokako</name>
    <dbReference type="NCBI Taxonomy" id="1347786"/>
    <lineage>
        <taxon>Eukaryota</taxon>
        <taxon>Metazoa</taxon>
        <taxon>Chordata</taxon>
        <taxon>Craniata</taxon>
        <taxon>Vertebrata</taxon>
        <taxon>Euteleostomi</taxon>
        <taxon>Archelosauria</taxon>
        <taxon>Archosauria</taxon>
        <taxon>Dinosauria</taxon>
        <taxon>Saurischia</taxon>
        <taxon>Theropoda</taxon>
        <taxon>Coelurosauria</taxon>
        <taxon>Aves</taxon>
        <taxon>Neognathae</taxon>
        <taxon>Neoaves</taxon>
        <taxon>Telluraves</taxon>
        <taxon>Australaves</taxon>
        <taxon>Passeriformes</taxon>
        <taxon>Corvoidea</taxon>
        <taxon>Callaeidae</taxon>
        <taxon>Callaeas</taxon>
    </lineage>
</organism>
<comment type="caution">
    <text evidence="1">The sequence shown here is derived from an EMBL/GenBank/DDBJ whole genome shotgun (WGS) entry which is preliminary data.</text>
</comment>
<proteinExistence type="predicted"/>
<reference evidence="1 2" key="1">
    <citation type="submission" date="2019-09" db="EMBL/GenBank/DDBJ databases">
        <title>Bird 10,000 Genomes (B10K) Project - Family phase.</title>
        <authorList>
            <person name="Zhang G."/>
        </authorList>
    </citation>
    <scope>NUCLEOTIDE SEQUENCE [LARGE SCALE GENOMIC DNA]</scope>
    <source>
        <strain evidence="1">B10K-OTA-212792</strain>
        <tissue evidence="1">Blood</tissue>
    </source>
</reference>
<protein>
    <submittedName>
        <fullName evidence="1">MYO5C protein</fullName>
    </submittedName>
</protein>
<name>A0A7L4KWK7_9CORV</name>
<feature type="non-terminal residue" evidence="1">
    <location>
        <position position="1"/>
    </location>
</feature>
<dbReference type="Proteomes" id="UP000576729">
    <property type="component" value="Unassembled WGS sequence"/>
</dbReference>
<dbReference type="EMBL" id="VWPU01007511">
    <property type="protein sequence ID" value="NXY57319.1"/>
    <property type="molecule type" value="Genomic_DNA"/>
</dbReference>
<evidence type="ECO:0000313" key="1">
    <source>
        <dbReference type="EMBL" id="NXY57319.1"/>
    </source>
</evidence>
<keyword evidence="2" id="KW-1185">Reference proteome</keyword>
<evidence type="ECO:0000313" key="2">
    <source>
        <dbReference type="Proteomes" id="UP000576729"/>
    </source>
</evidence>
<dbReference type="SUPFAM" id="SSF50084">
    <property type="entry name" value="Myosin S1 fragment, N-terminal domain"/>
    <property type="match status" value="1"/>
</dbReference>